<evidence type="ECO:0000313" key="3">
    <source>
        <dbReference type="Proteomes" id="UP000242146"/>
    </source>
</evidence>
<feature type="region of interest" description="Disordered" evidence="1">
    <location>
        <begin position="14"/>
        <end position="79"/>
    </location>
</feature>
<dbReference type="EMBL" id="MCGT01000001">
    <property type="protein sequence ID" value="ORX62923.1"/>
    <property type="molecule type" value="Genomic_DNA"/>
</dbReference>
<reference evidence="2 3" key="1">
    <citation type="submission" date="2016-07" db="EMBL/GenBank/DDBJ databases">
        <title>Pervasive Adenine N6-methylation of Active Genes in Fungi.</title>
        <authorList>
            <consortium name="DOE Joint Genome Institute"/>
            <person name="Mondo S.J."/>
            <person name="Dannebaum R.O."/>
            <person name="Kuo R.C."/>
            <person name="Labutti K."/>
            <person name="Haridas S."/>
            <person name="Kuo A."/>
            <person name="Salamov A."/>
            <person name="Ahrendt S.R."/>
            <person name="Lipzen A."/>
            <person name="Sullivan W."/>
            <person name="Andreopoulos W.B."/>
            <person name="Clum A."/>
            <person name="Lindquist E."/>
            <person name="Daum C."/>
            <person name="Ramamoorthy G.K."/>
            <person name="Gryganskyi A."/>
            <person name="Culley D."/>
            <person name="Magnuson J.K."/>
            <person name="James T.Y."/>
            <person name="O'Malley M.A."/>
            <person name="Stajich J.E."/>
            <person name="Spatafora J.W."/>
            <person name="Visel A."/>
            <person name="Grigoriev I.V."/>
        </authorList>
    </citation>
    <scope>NUCLEOTIDE SEQUENCE [LARGE SCALE GENOMIC DNA]</scope>
    <source>
        <strain evidence="2 3">NRRL 3301</strain>
    </source>
</reference>
<comment type="caution">
    <text evidence="2">The sequence shown here is derived from an EMBL/GenBank/DDBJ whole genome shotgun (WGS) entry which is preliminary data.</text>
</comment>
<dbReference type="AlphaFoldDB" id="A0A1X2GXV9"/>
<evidence type="ECO:0000256" key="1">
    <source>
        <dbReference type="SAM" id="MobiDB-lite"/>
    </source>
</evidence>
<gene>
    <name evidence="2" type="ORF">DM01DRAFT_327090</name>
</gene>
<organism evidence="2 3">
    <name type="scientific">Hesseltinella vesiculosa</name>
    <dbReference type="NCBI Taxonomy" id="101127"/>
    <lineage>
        <taxon>Eukaryota</taxon>
        <taxon>Fungi</taxon>
        <taxon>Fungi incertae sedis</taxon>
        <taxon>Mucoromycota</taxon>
        <taxon>Mucoromycotina</taxon>
        <taxon>Mucoromycetes</taxon>
        <taxon>Mucorales</taxon>
        <taxon>Cunninghamellaceae</taxon>
        <taxon>Hesseltinella</taxon>
    </lineage>
</organism>
<sequence>MLLKSRSVSLCVRSFSSTAHTSTEAKRAKKSSRENKHEWQAKDATESEMDVKADRSPKKSIPSLERETEKLFKKDKQKK</sequence>
<protein>
    <submittedName>
        <fullName evidence="2">Uncharacterized protein</fullName>
    </submittedName>
</protein>
<keyword evidence="3" id="KW-1185">Reference proteome</keyword>
<feature type="compositionally biased region" description="Basic and acidic residues" evidence="1">
    <location>
        <begin position="64"/>
        <end position="79"/>
    </location>
</feature>
<feature type="compositionally biased region" description="Basic and acidic residues" evidence="1">
    <location>
        <begin position="23"/>
        <end position="57"/>
    </location>
</feature>
<accession>A0A1X2GXV9</accession>
<proteinExistence type="predicted"/>
<evidence type="ECO:0000313" key="2">
    <source>
        <dbReference type="EMBL" id="ORX62923.1"/>
    </source>
</evidence>
<dbReference type="Proteomes" id="UP000242146">
    <property type="component" value="Unassembled WGS sequence"/>
</dbReference>
<name>A0A1X2GXV9_9FUNG</name>